<comment type="caution">
    <text evidence="2">The sequence shown here is derived from an EMBL/GenBank/DDBJ whole genome shotgun (WGS) entry which is preliminary data.</text>
</comment>
<accession>A0A2A9EZI4</accession>
<dbReference type="AlphaFoldDB" id="A0A2A9EZI4"/>
<feature type="transmembrane region" description="Helical" evidence="1">
    <location>
        <begin position="71"/>
        <end position="91"/>
    </location>
</feature>
<keyword evidence="1" id="KW-0812">Transmembrane</keyword>
<evidence type="ECO:0000256" key="1">
    <source>
        <dbReference type="SAM" id="Phobius"/>
    </source>
</evidence>
<name>A0A2A9EZI4_9MICO</name>
<dbReference type="Proteomes" id="UP000224130">
    <property type="component" value="Unassembled WGS sequence"/>
</dbReference>
<evidence type="ECO:0000313" key="3">
    <source>
        <dbReference type="Proteomes" id="UP000224130"/>
    </source>
</evidence>
<gene>
    <name evidence="2" type="ORF">ATJ88_3284</name>
</gene>
<organism evidence="2 3">
    <name type="scientific">Isoptericola jiangsuensis</name>
    <dbReference type="NCBI Taxonomy" id="548579"/>
    <lineage>
        <taxon>Bacteria</taxon>
        <taxon>Bacillati</taxon>
        <taxon>Actinomycetota</taxon>
        <taxon>Actinomycetes</taxon>
        <taxon>Micrococcales</taxon>
        <taxon>Promicromonosporaceae</taxon>
        <taxon>Isoptericola</taxon>
    </lineage>
</organism>
<keyword evidence="1" id="KW-0472">Membrane</keyword>
<evidence type="ECO:0000313" key="2">
    <source>
        <dbReference type="EMBL" id="PFG44557.1"/>
    </source>
</evidence>
<proteinExistence type="predicted"/>
<sequence>MGFAYLNALLTGLVAYVFGWAWTDELVAGSPYAIADPVGTGIEGAQAGLVPMVFGMGVSALILWGSRISWWWPPLLVAASAGIGAVLGSSARFGEGMPAMAAAPLVLVGLAAATGVAVDARTLRRRASVSK</sequence>
<keyword evidence="3" id="KW-1185">Reference proteome</keyword>
<protein>
    <submittedName>
        <fullName evidence="2">Uncharacterized protein</fullName>
    </submittedName>
</protein>
<dbReference type="EMBL" id="PDJJ01000001">
    <property type="protein sequence ID" value="PFG44557.1"/>
    <property type="molecule type" value="Genomic_DNA"/>
</dbReference>
<reference evidence="2 3" key="1">
    <citation type="submission" date="2017-10" db="EMBL/GenBank/DDBJ databases">
        <title>Sequencing the genomes of 1000 actinobacteria strains.</title>
        <authorList>
            <person name="Klenk H.-P."/>
        </authorList>
    </citation>
    <scope>NUCLEOTIDE SEQUENCE [LARGE SCALE GENOMIC DNA]</scope>
    <source>
        <strain evidence="2 3">DSM 21863</strain>
    </source>
</reference>
<keyword evidence="1" id="KW-1133">Transmembrane helix</keyword>
<feature type="transmembrane region" description="Helical" evidence="1">
    <location>
        <begin position="47"/>
        <end position="64"/>
    </location>
</feature>
<feature type="transmembrane region" description="Helical" evidence="1">
    <location>
        <begin position="97"/>
        <end position="118"/>
    </location>
</feature>